<proteinExistence type="predicted"/>
<evidence type="ECO:0000313" key="2">
    <source>
        <dbReference type="EMBL" id="GLB82321.1"/>
    </source>
</evidence>
<dbReference type="EMBL" id="BRXE01000010">
    <property type="protein sequence ID" value="GLB82321.1"/>
    <property type="molecule type" value="Genomic_DNA"/>
</dbReference>
<dbReference type="PRINTS" id="PR00111">
    <property type="entry name" value="ABHYDROLASE"/>
</dbReference>
<dbReference type="Proteomes" id="UP001064782">
    <property type="component" value="Unassembled WGS sequence"/>
</dbReference>
<dbReference type="InterPro" id="IPR029058">
    <property type="entry name" value="AB_hydrolase_fold"/>
</dbReference>
<gene>
    <name evidence="3" type="ORF">Mkiyose1413_54300</name>
    <name evidence="2" type="ORF">SRL2020028_15770</name>
</gene>
<dbReference type="Pfam" id="PF12697">
    <property type="entry name" value="Abhydrolase_6"/>
    <property type="match status" value="1"/>
</dbReference>
<dbReference type="SUPFAM" id="SSF53474">
    <property type="entry name" value="alpha/beta-Hydrolases"/>
    <property type="match status" value="1"/>
</dbReference>
<accession>A0A9P3QEF8</accession>
<dbReference type="InterPro" id="IPR050266">
    <property type="entry name" value="AB_hydrolase_sf"/>
</dbReference>
<keyword evidence="3" id="KW-0378">Hydrolase</keyword>
<organism evidence="3 4">
    <name type="scientific">Mycobacterium kiyosense</name>
    <dbReference type="NCBI Taxonomy" id="2871094"/>
    <lineage>
        <taxon>Bacteria</taxon>
        <taxon>Bacillati</taxon>
        <taxon>Actinomycetota</taxon>
        <taxon>Actinomycetes</taxon>
        <taxon>Mycobacteriales</taxon>
        <taxon>Mycobacteriaceae</taxon>
        <taxon>Mycobacterium</taxon>
    </lineage>
</organism>
<dbReference type="InterPro" id="IPR000073">
    <property type="entry name" value="AB_hydrolase_1"/>
</dbReference>
<evidence type="ECO:0000313" key="3">
    <source>
        <dbReference type="EMBL" id="GLD33547.1"/>
    </source>
</evidence>
<dbReference type="GO" id="GO:0016787">
    <property type="term" value="F:hydrolase activity"/>
    <property type="evidence" value="ECO:0007669"/>
    <property type="project" value="UniProtKB-KW"/>
</dbReference>
<evidence type="ECO:0000313" key="4">
    <source>
        <dbReference type="Proteomes" id="UP001064782"/>
    </source>
</evidence>
<reference evidence="3" key="1">
    <citation type="submission" date="2022-08" db="EMBL/GenBank/DDBJ databases">
        <title>Mycobacterium kiyosense sp. nov., scotochromogenic slow-glowing species isolated from respiratory specimens.</title>
        <authorList>
            <person name="Fukano H."/>
            <person name="Kazumi Y."/>
            <person name="Sakagami N."/>
            <person name="Ato M."/>
            <person name="Mitarai S."/>
            <person name="Hoshino Y."/>
        </authorList>
    </citation>
    <scope>NUCLEOTIDE SEQUENCE</scope>
    <source>
        <strain evidence="3">1413</strain>
        <strain evidence="2">SRL2020-028</strain>
    </source>
</reference>
<protein>
    <submittedName>
        <fullName evidence="3">Alpha/beta hydrolase</fullName>
    </submittedName>
</protein>
<dbReference type="RefSeq" id="WP_236982329.1">
    <property type="nucleotide sequence ID" value="NZ_BRXE01000010.1"/>
</dbReference>
<feature type="domain" description="AB hydrolase-1" evidence="1">
    <location>
        <begin position="27"/>
        <end position="254"/>
    </location>
</feature>
<dbReference type="AlphaFoldDB" id="A0A9P3QEF8"/>
<name>A0A9P3QEF8_9MYCO</name>
<dbReference type="PANTHER" id="PTHR43798">
    <property type="entry name" value="MONOACYLGLYCEROL LIPASE"/>
    <property type="match status" value="1"/>
</dbReference>
<keyword evidence="4" id="KW-1185">Reference proteome</keyword>
<comment type="caution">
    <text evidence="3">The sequence shown here is derived from an EMBL/GenBank/DDBJ whole genome shotgun (WGS) entry which is preliminary data.</text>
</comment>
<sequence>MVTVARRLVRPGADIAFANTGSGARAVLLTHGAGLDHTMFDAQAAALTQHGYRTIVWDMRGHGQSTLAPGTRFTASDALDDLAALMDECQVDGPVLVGHSLGGNLTQAFVRAHADRVSGHIVVDSTWNAGSLTGRERLALRLAAPALALIPARVLPSQMARASAVTPHAIARAAAVFARMPKRTFLDVWRATVSFVAPEPGYHPTVPLGLVRGAQDRTGNIATAMPRWARAEGITEHVIRDAGHIVTWDAPDATSHALLQILSQWGLET</sequence>
<evidence type="ECO:0000259" key="1">
    <source>
        <dbReference type="Pfam" id="PF12697"/>
    </source>
</evidence>
<dbReference type="Proteomes" id="UP001165663">
    <property type="component" value="Unassembled WGS sequence"/>
</dbReference>
<dbReference type="Gene3D" id="3.40.50.1820">
    <property type="entry name" value="alpha/beta hydrolase"/>
    <property type="match status" value="1"/>
</dbReference>
<dbReference type="GeneID" id="83629212"/>
<dbReference type="EMBL" id="BRZI01000086">
    <property type="protein sequence ID" value="GLD33547.1"/>
    <property type="molecule type" value="Genomic_DNA"/>
</dbReference>